<dbReference type="EMBL" id="KD177282">
    <property type="protein sequence ID" value="EMS54846.1"/>
    <property type="molecule type" value="Genomic_DNA"/>
</dbReference>
<organism evidence="1">
    <name type="scientific">Triticum urartu</name>
    <name type="common">Red wild einkorn</name>
    <name type="synonym">Crithodium urartu</name>
    <dbReference type="NCBI Taxonomy" id="4572"/>
    <lineage>
        <taxon>Eukaryota</taxon>
        <taxon>Viridiplantae</taxon>
        <taxon>Streptophyta</taxon>
        <taxon>Embryophyta</taxon>
        <taxon>Tracheophyta</taxon>
        <taxon>Spermatophyta</taxon>
        <taxon>Magnoliopsida</taxon>
        <taxon>Liliopsida</taxon>
        <taxon>Poales</taxon>
        <taxon>Poaceae</taxon>
        <taxon>BOP clade</taxon>
        <taxon>Pooideae</taxon>
        <taxon>Triticodae</taxon>
        <taxon>Triticeae</taxon>
        <taxon>Triticinae</taxon>
        <taxon>Triticum</taxon>
    </lineage>
</organism>
<accession>M7Z5L5</accession>
<sequence>MVVIRPLRIAVCVTLAFAAYKLNKAHTARLMREGEEREERWLIRDAKERRERWRQLHLAGVHLPGGAKDDNKEKKMDHDWGDPLAGDAGLMVIAAGGICSPSSAKGLALLSLGDEDSMAFLSSPHAHPRWTVVWFSAMKV</sequence>
<dbReference type="AlphaFoldDB" id="M7Z5L5"/>
<evidence type="ECO:0000313" key="1">
    <source>
        <dbReference type="EMBL" id="EMS54846.1"/>
    </source>
</evidence>
<proteinExistence type="predicted"/>
<reference evidence="1" key="1">
    <citation type="journal article" date="2013" name="Nature">
        <title>Draft genome of the wheat A-genome progenitor Triticum urartu.</title>
        <authorList>
            <person name="Ling H.Q."/>
            <person name="Zhao S."/>
            <person name="Liu D."/>
            <person name="Wang J."/>
            <person name="Sun H."/>
            <person name="Zhang C."/>
            <person name="Fan H."/>
            <person name="Li D."/>
            <person name="Dong L."/>
            <person name="Tao Y."/>
            <person name="Gao C."/>
            <person name="Wu H."/>
            <person name="Li Y."/>
            <person name="Cui Y."/>
            <person name="Guo X."/>
            <person name="Zheng S."/>
            <person name="Wang B."/>
            <person name="Yu K."/>
            <person name="Liang Q."/>
            <person name="Yang W."/>
            <person name="Lou X."/>
            <person name="Chen J."/>
            <person name="Feng M."/>
            <person name="Jian J."/>
            <person name="Zhang X."/>
            <person name="Luo G."/>
            <person name="Jiang Y."/>
            <person name="Liu J."/>
            <person name="Wang Z."/>
            <person name="Sha Y."/>
            <person name="Zhang B."/>
            <person name="Wu H."/>
            <person name="Tang D."/>
            <person name="Shen Q."/>
            <person name="Xue P."/>
            <person name="Zou S."/>
            <person name="Wang X."/>
            <person name="Liu X."/>
            <person name="Wang F."/>
            <person name="Yang Y."/>
            <person name="An X."/>
            <person name="Dong Z."/>
            <person name="Zhang K."/>
            <person name="Zhang X."/>
            <person name="Luo M.C."/>
            <person name="Dvorak J."/>
            <person name="Tong Y."/>
            <person name="Wang J."/>
            <person name="Yang H."/>
            <person name="Li Z."/>
            <person name="Wang D."/>
            <person name="Zhang A."/>
            <person name="Wang J."/>
        </authorList>
    </citation>
    <scope>NUCLEOTIDE SEQUENCE</scope>
</reference>
<gene>
    <name evidence="1" type="ORF">TRIUR3_04244</name>
</gene>
<protein>
    <submittedName>
        <fullName evidence="1">Uncharacterized protein</fullName>
    </submittedName>
</protein>
<name>M7Z5L5_TRIUA</name>